<dbReference type="SUPFAM" id="SSF48452">
    <property type="entry name" value="TPR-like"/>
    <property type="match status" value="1"/>
</dbReference>
<organism evidence="1 2">
    <name type="scientific">Skeletonema marinoi</name>
    <dbReference type="NCBI Taxonomy" id="267567"/>
    <lineage>
        <taxon>Eukaryota</taxon>
        <taxon>Sar</taxon>
        <taxon>Stramenopiles</taxon>
        <taxon>Ochrophyta</taxon>
        <taxon>Bacillariophyta</taxon>
        <taxon>Coscinodiscophyceae</taxon>
        <taxon>Thalassiosirophycidae</taxon>
        <taxon>Thalassiosirales</taxon>
        <taxon>Skeletonemataceae</taxon>
        <taxon>Skeletonema</taxon>
        <taxon>Skeletonema marinoi-dohrnii complex</taxon>
    </lineage>
</organism>
<dbReference type="PANTHER" id="PTHR43642:SF1">
    <property type="entry name" value="HYBRID SIGNAL TRANSDUCTION HISTIDINE KINASE G"/>
    <property type="match status" value="1"/>
</dbReference>
<dbReference type="PANTHER" id="PTHR43642">
    <property type="entry name" value="HYBRID SIGNAL TRANSDUCTION HISTIDINE KINASE G"/>
    <property type="match status" value="1"/>
</dbReference>
<keyword evidence="2" id="KW-1185">Reference proteome</keyword>
<comment type="caution">
    <text evidence="1">The sequence shown here is derived from an EMBL/GenBank/DDBJ whole genome shotgun (WGS) entry which is preliminary data.</text>
</comment>
<reference evidence="1" key="1">
    <citation type="submission" date="2023-06" db="EMBL/GenBank/DDBJ databases">
        <title>Survivors Of The Sea: Transcriptome response of Skeletonema marinoi to long-term dormancy.</title>
        <authorList>
            <person name="Pinder M.I.M."/>
            <person name="Kourtchenko O."/>
            <person name="Robertson E.K."/>
            <person name="Larsson T."/>
            <person name="Maumus F."/>
            <person name="Osuna-Cruz C.M."/>
            <person name="Vancaester E."/>
            <person name="Stenow R."/>
            <person name="Vandepoele K."/>
            <person name="Ploug H."/>
            <person name="Bruchert V."/>
            <person name="Godhe A."/>
            <person name="Topel M."/>
        </authorList>
    </citation>
    <scope>NUCLEOTIDE SEQUENCE</scope>
    <source>
        <strain evidence="1">R05AC</strain>
    </source>
</reference>
<dbReference type="EMBL" id="JATAAI010000016">
    <property type="protein sequence ID" value="KAK1740251.1"/>
    <property type="molecule type" value="Genomic_DNA"/>
</dbReference>
<dbReference type="Proteomes" id="UP001224775">
    <property type="component" value="Unassembled WGS sequence"/>
</dbReference>
<proteinExistence type="predicted"/>
<dbReference type="InterPro" id="IPR011990">
    <property type="entry name" value="TPR-like_helical_dom_sf"/>
</dbReference>
<name>A0AAD8Y7N5_9STRA</name>
<accession>A0AAD8Y7N5</accession>
<gene>
    <name evidence="1" type="ORF">QTG54_009201</name>
</gene>
<dbReference type="AlphaFoldDB" id="A0AAD8Y7N5"/>
<evidence type="ECO:0000313" key="2">
    <source>
        <dbReference type="Proteomes" id="UP001224775"/>
    </source>
</evidence>
<protein>
    <submittedName>
        <fullName evidence="1">AAA ATPase</fullName>
    </submittedName>
</protein>
<dbReference type="InterPro" id="IPR053159">
    <property type="entry name" value="Hybrid_Histidine_Kinase"/>
</dbReference>
<sequence length="537" mass="61524">MEMSDFGAAYSCFDNGISFLRKKHWKEHYTLSLELFNLAAKCALTNGDIVSLELFSQQVLRESQSFEDKLNLLYFETCALAYSSRLAKSIEKGLDILSKLGIEVQGTNVEARVQETKDLLSAHTDDEILNSKQMTDPTMIIAMKFLGKLEIGMTHLMPKSVLYVTIKIIELDKWNEPSVPVRVCLLWLLLSQAGNINKGYHYVKLALSLLDKVGSRENVGEVIFVCTQVKSYVEPLQATLEYHHEGYAAAMASGDSSQAILNLLALNSSSFFAGENLQRIQEQCDITIQLCEERKQVIFMVQAQQFQRSSSKLIGTGEEPKYSSEGRDILASNSSVLRSCHYHTAYVSFIFRSYDDAIENIEKYFALQETTWGNLFLAHAYHAFYIGLISFWVARKSREEQQWYQRGNKTKLALKRWAQSSQWSFENKWYLLEAEESFCNNDFDAAKTYYEKAVSSAKSHKFVHEEALACELAAYFYLELGEINKSVEYFLRAHERYHEWGAIGKCNSLFKFVGGIIKFHNYPSVSLCWIPLNKIRR</sequence>
<evidence type="ECO:0000313" key="1">
    <source>
        <dbReference type="EMBL" id="KAK1740251.1"/>
    </source>
</evidence>
<dbReference type="Gene3D" id="1.25.40.10">
    <property type="entry name" value="Tetratricopeptide repeat domain"/>
    <property type="match status" value="1"/>
</dbReference>